<protein>
    <submittedName>
        <fullName evidence="2">Uncharacterized protein</fullName>
    </submittedName>
</protein>
<proteinExistence type="predicted"/>
<keyword evidence="3" id="KW-1185">Reference proteome</keyword>
<evidence type="ECO:0000313" key="3">
    <source>
        <dbReference type="Proteomes" id="UP000794436"/>
    </source>
</evidence>
<keyword evidence="1" id="KW-0175">Coiled coil</keyword>
<gene>
    <name evidence="2" type="ORF">Poli38472_010262</name>
</gene>
<dbReference type="AlphaFoldDB" id="A0A8K1C9L8"/>
<dbReference type="OrthoDB" id="116256at2759"/>
<accession>A0A8K1C9L8</accession>
<reference evidence="2" key="1">
    <citation type="submission" date="2019-03" db="EMBL/GenBank/DDBJ databases">
        <title>Long read genome sequence of the mycoparasitic Pythium oligandrum ATCC 38472 isolated from sugarbeet rhizosphere.</title>
        <authorList>
            <person name="Gaulin E."/>
        </authorList>
    </citation>
    <scope>NUCLEOTIDE SEQUENCE</scope>
    <source>
        <strain evidence="2">ATCC 38472_TT</strain>
    </source>
</reference>
<name>A0A8K1C9L8_PYTOL</name>
<feature type="coiled-coil region" evidence="1">
    <location>
        <begin position="152"/>
        <end position="368"/>
    </location>
</feature>
<organism evidence="2 3">
    <name type="scientific">Pythium oligandrum</name>
    <name type="common">Mycoparasitic fungus</name>
    <dbReference type="NCBI Taxonomy" id="41045"/>
    <lineage>
        <taxon>Eukaryota</taxon>
        <taxon>Sar</taxon>
        <taxon>Stramenopiles</taxon>
        <taxon>Oomycota</taxon>
        <taxon>Peronosporomycetes</taxon>
        <taxon>Pythiales</taxon>
        <taxon>Pythiaceae</taxon>
        <taxon>Pythium</taxon>
    </lineage>
</organism>
<evidence type="ECO:0000313" key="2">
    <source>
        <dbReference type="EMBL" id="TMW58703.1"/>
    </source>
</evidence>
<sequence>MMTAVGSLEPEWMTIIEAQQQELEELRYVVSSASPSPVRSSPLRPSSARSNRSAFAMYPSPSPVVDVGLVDLKRYAKLCKEVEALNAKLTRKDVENRELQAKSSHASRQVGADRALLTQREREVQLLTVQLTREGTAKNEAVERAARAMLQSEAATMELTEARRTIDLLRTELRVRSEVARDVERRQSETKDSGSALQAQIKRLEDQLHAMKRDKSALEEKMDAMELSHRQSSELETKYTAAMASIQTLEVVLEKQTTQMEKQQQAIVELDRINHQLQTELMQEQQRTQHHVTRQVESNVSLQHLIEDQVAELHDARSRRKELEETVAMQSEELIALGGWRKSALRRMVLQETTIQELQDSCDRLTKQNYQTETSRRRIVSELARTRKQIPHLRAAVQAVDDEVKRLNKTMVSCREREGNMSRVMREYAKRNRVLQEAVTATQQQLRHVSDSLRRSERRKTEIATETSKLKRGLVVERCQREDLLQQCIALEKCLLACQRSAFDSADRAKSVEKENAVLQDAMVELCAYTKELMTSQESLQHDLKELEVRGETEPQVFG</sequence>
<dbReference type="EMBL" id="SPLM01000111">
    <property type="protein sequence ID" value="TMW58703.1"/>
    <property type="molecule type" value="Genomic_DNA"/>
</dbReference>
<feature type="coiled-coil region" evidence="1">
    <location>
        <begin position="72"/>
        <end position="102"/>
    </location>
</feature>
<evidence type="ECO:0000256" key="1">
    <source>
        <dbReference type="SAM" id="Coils"/>
    </source>
</evidence>
<comment type="caution">
    <text evidence="2">The sequence shown here is derived from an EMBL/GenBank/DDBJ whole genome shotgun (WGS) entry which is preliminary data.</text>
</comment>
<dbReference type="Proteomes" id="UP000794436">
    <property type="component" value="Unassembled WGS sequence"/>
</dbReference>